<keyword evidence="9 11" id="KW-1133">Transmembrane helix</keyword>
<dbReference type="SUPFAM" id="SSF52540">
    <property type="entry name" value="P-loop containing nucleoside triphosphate hydrolases"/>
    <property type="match status" value="1"/>
</dbReference>
<dbReference type="STRING" id="59922.P9303_01291"/>
<keyword evidence="2" id="KW-0813">Transport</keyword>
<organism evidence="16 17">
    <name type="scientific">Prochlorococcus marinus (strain MIT 9303)</name>
    <dbReference type="NCBI Taxonomy" id="59922"/>
    <lineage>
        <taxon>Bacteria</taxon>
        <taxon>Bacillati</taxon>
        <taxon>Cyanobacteriota</taxon>
        <taxon>Cyanophyceae</taxon>
        <taxon>Synechococcales</taxon>
        <taxon>Prochlorococcaceae</taxon>
        <taxon>Prochlorococcus</taxon>
    </lineage>
</organism>
<keyword evidence="10 11" id="KW-0472">Membrane</keyword>
<feature type="transmembrane region" description="Helical" evidence="11">
    <location>
        <begin position="571"/>
        <end position="591"/>
    </location>
</feature>
<evidence type="ECO:0000256" key="8">
    <source>
        <dbReference type="ARBA" id="ARBA00022840"/>
    </source>
</evidence>
<dbReference type="GO" id="GO:0006508">
    <property type="term" value="P:proteolysis"/>
    <property type="evidence" value="ECO:0007669"/>
    <property type="project" value="InterPro"/>
</dbReference>
<dbReference type="Pfam" id="PF00005">
    <property type="entry name" value="ABC_tran"/>
    <property type="match status" value="1"/>
</dbReference>
<dbReference type="InterPro" id="IPR003439">
    <property type="entry name" value="ABC_transporter-like_ATP-bd"/>
</dbReference>
<dbReference type="InterPro" id="IPR036640">
    <property type="entry name" value="ABC1_TM_sf"/>
</dbReference>
<dbReference type="GO" id="GO:0005524">
    <property type="term" value="F:ATP binding"/>
    <property type="evidence" value="ECO:0007669"/>
    <property type="project" value="UniProtKB-KW"/>
</dbReference>
<dbReference type="InterPro" id="IPR018490">
    <property type="entry name" value="cNMP-bd_dom_sf"/>
</dbReference>
<evidence type="ECO:0000256" key="5">
    <source>
        <dbReference type="ARBA" id="ARBA00022741"/>
    </source>
</evidence>
<evidence type="ECO:0000256" key="7">
    <source>
        <dbReference type="ARBA" id="ARBA00022807"/>
    </source>
</evidence>
<dbReference type="PROSITE" id="PS00211">
    <property type="entry name" value="ABC_TRANSPORTER_1"/>
    <property type="match status" value="1"/>
</dbReference>
<dbReference type="AlphaFoldDB" id="A2C5X4"/>
<evidence type="ECO:0000259" key="15">
    <source>
        <dbReference type="PROSITE" id="PS50990"/>
    </source>
</evidence>
<dbReference type="FunFam" id="3.40.50.300:FF:000221">
    <property type="entry name" value="Multidrug ABC transporter ATP-binding protein"/>
    <property type="match status" value="1"/>
</dbReference>
<dbReference type="PANTHER" id="PTHR43394">
    <property type="entry name" value="ATP-DEPENDENT PERMEASE MDL1, MITOCHONDRIAL"/>
    <property type="match status" value="1"/>
</dbReference>
<dbReference type="CDD" id="cd18782">
    <property type="entry name" value="ABC_6TM_PrtD_LapB_HlyB_like"/>
    <property type="match status" value="1"/>
</dbReference>
<dbReference type="Gene3D" id="2.60.120.10">
    <property type="entry name" value="Jelly Rolls"/>
    <property type="match status" value="1"/>
</dbReference>
<dbReference type="InterPro" id="IPR014710">
    <property type="entry name" value="RmlC-like_jellyroll"/>
</dbReference>
<evidence type="ECO:0000259" key="13">
    <source>
        <dbReference type="PROSITE" id="PS50893"/>
    </source>
</evidence>
<sequence>MNAPAMRSETIKILRELPTFAAARLKSIELLADAAEKVTLNQGQTLLRAGEVESHCFLLLDGSLRLLAQTPFYNDLFTVGKLEKGELIGFIDLLRQGSCEAAIGRRPCSLLSFPGSLILKLLQDDSGLRNGLEKLQSPCEGACVLQTVIKQLNPPPLDGQAWIMDQLKASNTTLKGHNLLSTIIVGYEECVGQQISAEKHEILVNKSILPLRFWHWTPAKPEGKLTNIQEQQNSGEVEAENSISTRKWEANKSLDLTELGLGLREAHSDSDLQGFKLLRGQGQVGANLATLRMVARAYDTPCPVDVIERVLEGAVDRAGSIPIQVMGQLAESMGLQTQVGSINFAQLHKLELPVLVKNKRHYALLTEVREKTLLLADPVKGLIKLPFEEGKEQWGDQVEVVLLKRLNDTPFRQFGWNWFTPVVRRFRWPLIQVVLASLFIQLFQLANPLLLQQIIDKVINQSNLSALQVLGAAMVASALFQGLLTAVRTWLLIDTTDRMDLVLGTQVIDKLLRLPLRFFEKRPVGELSQRLGELGNLRGFLTGTAITSLLDLLFATIYILIMLIYSPLLTAVALGTIPIYIMMVLFIVPIYRRLIRRQAQHAAATQSHLIETLSGIQTVKAQHFELNSRWRWQERYSSQIAEQFKSVVLGSSASEIGNFLNQLSSLLIIWVGVYQVINGQLSLGQLIAFRIIAGYVTGPILRLSSLWQGFQQVAISMERLADIVDQVPETGEEDAGQIALPPIKGKVKFDSLDFRFGKSGPNQINGLDLEVSAGSFVGIVGQSGSGKSTLMKLLPRLYEPDVGRILIDGYDISKVSLNSVRQQIGIVPQECLLFEGTVRDNITMNHPEADTESVIRVSRASAAHEFIMELSDGYNTRIGERGAGLSGGQKQRIAIARTLLQNPNMLVLDEATSALDYDTEAIVCNYLQKALKEKTVFFITHRLSTVRNADWIVLMHQGTISEQGTHHDLMSMGGRYATLYSHQGDS</sequence>
<dbReference type="GO" id="GO:0016887">
    <property type="term" value="F:ATP hydrolysis activity"/>
    <property type="evidence" value="ECO:0007669"/>
    <property type="project" value="InterPro"/>
</dbReference>
<feature type="domain" description="Peptidase C39" evidence="15">
    <location>
        <begin position="281"/>
        <end position="401"/>
    </location>
</feature>
<dbReference type="GO" id="GO:0008234">
    <property type="term" value="F:cysteine-type peptidase activity"/>
    <property type="evidence" value="ECO:0007669"/>
    <property type="project" value="UniProtKB-KW"/>
</dbReference>
<dbReference type="PROSITE" id="PS50893">
    <property type="entry name" value="ABC_TRANSPORTER_2"/>
    <property type="match status" value="1"/>
</dbReference>
<evidence type="ECO:0000259" key="12">
    <source>
        <dbReference type="PROSITE" id="PS50042"/>
    </source>
</evidence>
<dbReference type="Pfam" id="PF00027">
    <property type="entry name" value="cNMP_binding"/>
    <property type="match status" value="1"/>
</dbReference>
<dbReference type="Gene3D" id="3.90.70.10">
    <property type="entry name" value="Cysteine proteinases"/>
    <property type="match status" value="1"/>
</dbReference>
<dbReference type="GO" id="GO:0005886">
    <property type="term" value="C:plasma membrane"/>
    <property type="evidence" value="ECO:0007669"/>
    <property type="project" value="UniProtKB-SubCell"/>
</dbReference>
<reference evidence="16 17" key="1">
    <citation type="journal article" date="2007" name="PLoS Genet.">
        <title>Patterns and implications of gene gain and loss in the evolution of Prochlorococcus.</title>
        <authorList>
            <person name="Kettler G.C."/>
            <person name="Martiny A.C."/>
            <person name="Huang K."/>
            <person name="Zucker J."/>
            <person name="Coleman M.L."/>
            <person name="Rodrigue S."/>
            <person name="Chen F."/>
            <person name="Lapidus A."/>
            <person name="Ferriera S."/>
            <person name="Johnson J."/>
            <person name="Steglich C."/>
            <person name="Church G.M."/>
            <person name="Richardson P."/>
            <person name="Chisholm S.W."/>
        </authorList>
    </citation>
    <scope>NUCLEOTIDE SEQUENCE [LARGE SCALE GENOMIC DNA]</scope>
    <source>
        <strain evidence="16 17">MIT 9303</strain>
    </source>
</reference>
<dbReference type="PROSITE" id="PS50042">
    <property type="entry name" value="CNMP_BINDING_3"/>
    <property type="match status" value="1"/>
</dbReference>
<evidence type="ECO:0000259" key="14">
    <source>
        <dbReference type="PROSITE" id="PS50929"/>
    </source>
</evidence>
<evidence type="ECO:0000256" key="4">
    <source>
        <dbReference type="ARBA" id="ARBA00022692"/>
    </source>
</evidence>
<dbReference type="CDD" id="cd02259">
    <property type="entry name" value="Peptidase_C39_like"/>
    <property type="match status" value="1"/>
</dbReference>
<dbReference type="InterPro" id="IPR003593">
    <property type="entry name" value="AAA+_ATPase"/>
</dbReference>
<feature type="domain" description="Cyclic nucleotide-binding" evidence="12">
    <location>
        <begin position="19"/>
        <end position="102"/>
    </location>
</feature>
<evidence type="ECO:0008006" key="18">
    <source>
        <dbReference type="Google" id="ProtNLM"/>
    </source>
</evidence>
<dbReference type="InterPro" id="IPR027417">
    <property type="entry name" value="P-loop_NTPase"/>
</dbReference>
<dbReference type="PANTHER" id="PTHR43394:SF1">
    <property type="entry name" value="ATP-BINDING CASSETTE SUB-FAMILY B MEMBER 10, MITOCHONDRIAL"/>
    <property type="match status" value="1"/>
</dbReference>
<dbReference type="SMART" id="SM00382">
    <property type="entry name" value="AAA"/>
    <property type="match status" value="1"/>
</dbReference>
<evidence type="ECO:0000256" key="2">
    <source>
        <dbReference type="ARBA" id="ARBA00022448"/>
    </source>
</evidence>
<dbReference type="BioCyc" id="PMAR59922:G1G80-125-MONOMER"/>
<dbReference type="Proteomes" id="UP000002274">
    <property type="component" value="Chromosome"/>
</dbReference>
<dbReference type="EMBL" id="CP000554">
    <property type="protein sequence ID" value="ABM76884.1"/>
    <property type="molecule type" value="Genomic_DNA"/>
</dbReference>
<comment type="subcellular location">
    <subcellularLocation>
        <location evidence="1">Cell membrane</location>
        <topology evidence="1">Multi-pass membrane protein</topology>
    </subcellularLocation>
</comment>
<evidence type="ECO:0000256" key="10">
    <source>
        <dbReference type="ARBA" id="ARBA00023136"/>
    </source>
</evidence>
<evidence type="ECO:0000256" key="3">
    <source>
        <dbReference type="ARBA" id="ARBA00022475"/>
    </source>
</evidence>
<dbReference type="InterPro" id="IPR017871">
    <property type="entry name" value="ABC_transporter-like_CS"/>
</dbReference>
<dbReference type="SUPFAM" id="SSF90123">
    <property type="entry name" value="ABC transporter transmembrane region"/>
    <property type="match status" value="1"/>
</dbReference>
<keyword evidence="6" id="KW-0378">Hydrolase</keyword>
<keyword evidence="7" id="KW-0645">Protease</keyword>
<keyword evidence="3" id="KW-1003">Cell membrane</keyword>
<accession>A2C5X4</accession>
<dbReference type="Pfam" id="PF00664">
    <property type="entry name" value="ABC_membrane"/>
    <property type="match status" value="1"/>
</dbReference>
<feature type="transmembrane region" description="Helical" evidence="11">
    <location>
        <begin position="428"/>
        <end position="446"/>
    </location>
</feature>
<dbReference type="PROSITE" id="PS50990">
    <property type="entry name" value="PEPTIDASE_C39"/>
    <property type="match status" value="1"/>
</dbReference>
<dbReference type="Gene3D" id="1.20.1560.10">
    <property type="entry name" value="ABC transporter type 1, transmembrane domain"/>
    <property type="match status" value="1"/>
</dbReference>
<feature type="transmembrane region" description="Helical" evidence="11">
    <location>
        <begin position="540"/>
        <end position="565"/>
    </location>
</feature>
<proteinExistence type="predicted"/>
<dbReference type="InterPro" id="IPR005074">
    <property type="entry name" value="Peptidase_C39"/>
</dbReference>
<dbReference type="GO" id="GO:0015421">
    <property type="term" value="F:ABC-type oligopeptide transporter activity"/>
    <property type="evidence" value="ECO:0007669"/>
    <property type="project" value="TreeGrafter"/>
</dbReference>
<evidence type="ECO:0000256" key="6">
    <source>
        <dbReference type="ARBA" id="ARBA00022801"/>
    </source>
</evidence>
<feature type="domain" description="ABC transmembrane type-1" evidence="14">
    <location>
        <begin position="431"/>
        <end position="712"/>
    </location>
</feature>
<keyword evidence="8" id="KW-0067">ATP-binding</keyword>
<dbReference type="PROSITE" id="PS50929">
    <property type="entry name" value="ABC_TM1F"/>
    <property type="match status" value="1"/>
</dbReference>
<name>A2C5X4_PROM3</name>
<gene>
    <name evidence="16" type="ordered locus">P9303_01291</name>
</gene>
<feature type="transmembrane region" description="Helical" evidence="11">
    <location>
        <begin position="466"/>
        <end position="491"/>
    </location>
</feature>
<dbReference type="HOGENOM" id="CLU_000604_95_0_3"/>
<protein>
    <recommendedName>
        <fullName evidence="18">Toxin RTX-I translocation ATP-binding protein</fullName>
    </recommendedName>
</protein>
<dbReference type="Gene3D" id="3.40.50.300">
    <property type="entry name" value="P-loop containing nucleotide triphosphate hydrolases"/>
    <property type="match status" value="1"/>
</dbReference>
<evidence type="ECO:0000256" key="9">
    <source>
        <dbReference type="ARBA" id="ARBA00022989"/>
    </source>
</evidence>
<evidence type="ECO:0000256" key="1">
    <source>
        <dbReference type="ARBA" id="ARBA00004651"/>
    </source>
</evidence>
<evidence type="ECO:0000313" key="17">
    <source>
        <dbReference type="Proteomes" id="UP000002274"/>
    </source>
</evidence>
<dbReference type="Pfam" id="PF03412">
    <property type="entry name" value="Peptidase_C39"/>
    <property type="match status" value="1"/>
</dbReference>
<dbReference type="InterPro" id="IPR000595">
    <property type="entry name" value="cNMP-bd_dom"/>
</dbReference>
<dbReference type="SUPFAM" id="SSF51206">
    <property type="entry name" value="cAMP-binding domain-like"/>
    <property type="match status" value="1"/>
</dbReference>
<dbReference type="InterPro" id="IPR039421">
    <property type="entry name" value="Type_1_exporter"/>
</dbReference>
<keyword evidence="5" id="KW-0547">Nucleotide-binding</keyword>
<evidence type="ECO:0000313" key="16">
    <source>
        <dbReference type="EMBL" id="ABM76884.1"/>
    </source>
</evidence>
<dbReference type="InterPro" id="IPR011527">
    <property type="entry name" value="ABC1_TM_dom"/>
</dbReference>
<feature type="domain" description="ABC transporter" evidence="13">
    <location>
        <begin position="747"/>
        <end position="982"/>
    </location>
</feature>
<dbReference type="RefSeq" id="WP_011824815.1">
    <property type="nucleotide sequence ID" value="NC_008820.1"/>
</dbReference>
<evidence type="ECO:0000256" key="11">
    <source>
        <dbReference type="SAM" id="Phobius"/>
    </source>
</evidence>
<keyword evidence="7" id="KW-0788">Thiol protease</keyword>
<dbReference type="KEGG" id="pmf:P9303_01291"/>
<dbReference type="SMART" id="SM00100">
    <property type="entry name" value="cNMP"/>
    <property type="match status" value="1"/>
</dbReference>
<keyword evidence="4 11" id="KW-0812">Transmembrane</keyword>